<evidence type="ECO:0000259" key="5">
    <source>
        <dbReference type="Pfam" id="PF16875"/>
    </source>
</evidence>
<dbReference type="InterPro" id="IPR038417">
    <property type="entry name" value="Alpga-gal_N_sf"/>
</dbReference>
<feature type="domain" description="Glycosyl hydrolase family 36 N-terminal" evidence="5">
    <location>
        <begin position="40"/>
        <end position="269"/>
    </location>
</feature>
<dbReference type="PANTHER" id="PTHR43053:SF3">
    <property type="entry name" value="ALPHA-GALACTOSIDASE C-RELATED"/>
    <property type="match status" value="1"/>
</dbReference>
<organism evidence="6 7">
    <name type="scientific">Arthrobacter oryzae</name>
    <dbReference type="NCBI Taxonomy" id="409290"/>
    <lineage>
        <taxon>Bacteria</taxon>
        <taxon>Bacillati</taxon>
        <taxon>Actinomycetota</taxon>
        <taxon>Actinomycetes</taxon>
        <taxon>Micrococcales</taxon>
        <taxon>Micrococcaceae</taxon>
        <taxon>Arthrobacter</taxon>
    </lineage>
</organism>
<evidence type="ECO:0000256" key="2">
    <source>
        <dbReference type="ARBA" id="ARBA00012755"/>
    </source>
</evidence>
<evidence type="ECO:0000313" key="6">
    <source>
        <dbReference type="EMBL" id="RKR15436.1"/>
    </source>
</evidence>
<dbReference type="CDD" id="cd14791">
    <property type="entry name" value="GH36"/>
    <property type="match status" value="1"/>
</dbReference>
<dbReference type="PROSITE" id="PS00512">
    <property type="entry name" value="ALPHA_GALACTOSIDASE"/>
    <property type="match status" value="1"/>
</dbReference>
<name>A0A495EF91_9MICC</name>
<keyword evidence="4" id="KW-0326">Glycosidase</keyword>
<dbReference type="EC" id="3.2.1.22" evidence="2"/>
<dbReference type="Pfam" id="PF16875">
    <property type="entry name" value="Glyco_hydro_36N"/>
    <property type="match status" value="1"/>
</dbReference>
<dbReference type="OrthoDB" id="9758822at2"/>
<proteinExistence type="predicted"/>
<dbReference type="GO" id="GO:0016052">
    <property type="term" value="P:carbohydrate catabolic process"/>
    <property type="evidence" value="ECO:0007669"/>
    <property type="project" value="InterPro"/>
</dbReference>
<gene>
    <name evidence="6" type="ORF">C8D78_2956</name>
</gene>
<accession>A0A495EF91</accession>
<dbReference type="Proteomes" id="UP000276055">
    <property type="component" value="Unassembled WGS sequence"/>
</dbReference>
<comment type="catalytic activity">
    <reaction evidence="1">
        <text>Hydrolysis of terminal, non-reducing alpha-D-galactose residues in alpha-D-galactosides, including galactose oligosaccharides, galactomannans and galactolipids.</text>
        <dbReference type="EC" id="3.2.1.22"/>
    </reaction>
</comment>
<dbReference type="EMBL" id="RBIR01000007">
    <property type="protein sequence ID" value="RKR15436.1"/>
    <property type="molecule type" value="Genomic_DNA"/>
</dbReference>
<evidence type="ECO:0000313" key="7">
    <source>
        <dbReference type="Proteomes" id="UP000276055"/>
    </source>
</evidence>
<protein>
    <recommendedName>
        <fullName evidence="2">alpha-galactosidase</fullName>
        <ecNumber evidence="2">3.2.1.22</ecNumber>
    </recommendedName>
</protein>
<dbReference type="SUPFAM" id="SSF51445">
    <property type="entry name" value="(Trans)glycosidases"/>
    <property type="match status" value="1"/>
</dbReference>
<dbReference type="Gene3D" id="2.70.98.60">
    <property type="entry name" value="alpha-galactosidase from lactobacil brevis"/>
    <property type="match status" value="1"/>
</dbReference>
<comment type="caution">
    <text evidence="6">The sequence shown here is derived from an EMBL/GenBank/DDBJ whole genome shotgun (WGS) entry which is preliminary data.</text>
</comment>
<dbReference type="InterPro" id="IPR017853">
    <property type="entry name" value="GH"/>
</dbReference>
<reference evidence="6 7" key="1">
    <citation type="submission" date="2018-10" db="EMBL/GenBank/DDBJ databases">
        <title>Genomic Encyclopedia of Type Strains, Phase IV (KMG-IV): sequencing the most valuable type-strain genomes for metagenomic binning, comparative biology and taxonomic classification.</title>
        <authorList>
            <person name="Goeker M."/>
        </authorList>
    </citation>
    <scope>NUCLEOTIDE SEQUENCE [LARGE SCALE GENOMIC DNA]</scope>
    <source>
        <strain evidence="6 7">DSM 25586</strain>
    </source>
</reference>
<dbReference type="Gene3D" id="3.20.20.70">
    <property type="entry name" value="Aldolase class I"/>
    <property type="match status" value="1"/>
</dbReference>
<dbReference type="InterPro" id="IPR002252">
    <property type="entry name" value="Glyco_hydro_36"/>
</dbReference>
<dbReference type="Pfam" id="PF02065">
    <property type="entry name" value="Melibiase"/>
    <property type="match status" value="1"/>
</dbReference>
<evidence type="ECO:0000256" key="1">
    <source>
        <dbReference type="ARBA" id="ARBA00001255"/>
    </source>
</evidence>
<dbReference type="AlphaFoldDB" id="A0A495EF91"/>
<dbReference type="PANTHER" id="PTHR43053">
    <property type="entry name" value="GLYCOSIDASE FAMILY 31"/>
    <property type="match status" value="1"/>
</dbReference>
<dbReference type="InterPro" id="IPR031704">
    <property type="entry name" value="Glyco_hydro_36_N"/>
</dbReference>
<dbReference type="PRINTS" id="PR00743">
    <property type="entry name" value="GLHYDRLASE36"/>
</dbReference>
<sequence length="753" mass="81521">MTNPDLTLAAETASPLGALHGEPLYLRRGGTSLLIDFSTGEPAMLHFGADLGPALPDLSLLGDPVPHSALDVPVTLGLIPQASSGWRGRPGLRGHRNGEAFSARLRVVNVERSGGEDCSAVITQADAEAGVTVRTEIRIHDGGLLQLRHRLDNDGDGSYSLDELAAVLPVGRAATEILDLTGRWCRESHPQRLPLRQGTWVRSGRHGRTGHDSSLLLAAGTPGFGNRHGQVWAVHLGWSGNHESFVDAAADGRTVIGASELLGTGEITLAASASYETPWLFAAYSAAGLDGISDAFYAWFRGRPHHPGARSGKARPVVLNVWEAVYFDHRLPVLLELADAAARLGVERYVLDDGWFRGRRSDHAGLGDWYVDDDLWPAGLTPLIDAVTGHGMEFGLWVEPEMINEDSDLARNHPDWIAGPAPRTAGGSRLPLQWRHQQVLDLVNPEAWQYIFDRLDALLRANNIAYLKWDQNRDLTEMGHAGRPSVHAQTRAVYRLLDELRKAHPGVEIESCSSGGGRVDLGILERTDRVWGSDCNDALERQTIQRWTGMVVPPELVGSHIGPTTSHTTARTHDLSFRAITAMFGHFGLEWDVRGLGDSERAELARAIALFKEYRPLLHSGRMVRADEPDPALRLHGVVSHDGGEALYALVSVATSFAEVPGRISLPGLLPEAGYRVEAVYPAPEDRRAFLQTAPPAWLAGGVEATGRFLAESGLPMPVLNPEHGLLLAVRRVTTADPAAEPAATSGHPARSS</sequence>
<dbReference type="GO" id="GO:0004557">
    <property type="term" value="F:alpha-galactosidase activity"/>
    <property type="evidence" value="ECO:0007669"/>
    <property type="project" value="UniProtKB-EC"/>
</dbReference>
<dbReference type="InterPro" id="IPR013785">
    <property type="entry name" value="Aldolase_TIM"/>
</dbReference>
<evidence type="ECO:0000256" key="4">
    <source>
        <dbReference type="ARBA" id="ARBA00023295"/>
    </source>
</evidence>
<evidence type="ECO:0000256" key="3">
    <source>
        <dbReference type="ARBA" id="ARBA00022801"/>
    </source>
</evidence>
<dbReference type="InterPro" id="IPR000111">
    <property type="entry name" value="Glyco_hydro_27/36_CS"/>
</dbReference>
<dbReference type="InterPro" id="IPR050985">
    <property type="entry name" value="Alpha-glycosidase_related"/>
</dbReference>
<dbReference type="FunFam" id="3.20.20.70:FF:000118">
    <property type="entry name" value="Alpha-galactosidase"/>
    <property type="match status" value="1"/>
</dbReference>
<keyword evidence="3" id="KW-0378">Hydrolase</keyword>